<evidence type="ECO:0000259" key="3">
    <source>
        <dbReference type="PROSITE" id="PS51186"/>
    </source>
</evidence>
<organism evidence="4">
    <name type="scientific">uncultured Solirubrobacteraceae bacterium</name>
    <dbReference type="NCBI Taxonomy" id="1162706"/>
    <lineage>
        <taxon>Bacteria</taxon>
        <taxon>Bacillati</taxon>
        <taxon>Actinomycetota</taxon>
        <taxon>Thermoleophilia</taxon>
        <taxon>Solirubrobacterales</taxon>
        <taxon>Solirubrobacteraceae</taxon>
        <taxon>environmental samples</taxon>
    </lineage>
</organism>
<evidence type="ECO:0000256" key="1">
    <source>
        <dbReference type="ARBA" id="ARBA00022679"/>
    </source>
</evidence>
<keyword evidence="1" id="KW-0808">Transferase</keyword>
<sequence length="189" mass="20493">MSTMDDARRATLRDGTRILIRPVRADDREALRESFERLSPESRYRRFLAPMAHLSESQLTYLTQVDHHDHEALVALSEDDGEGLGIARFVRLADPDAAEVAVAVADTLQGRGLGTVLLAHLLARARQEGIERFTATVLADNRGSLEVLSTLGRTSVGPPQDGSVELTIDLLDEDDPDAALAAVLRAAAS</sequence>
<protein>
    <recommendedName>
        <fullName evidence="3">N-acetyltransferase domain-containing protein</fullName>
    </recommendedName>
</protein>
<dbReference type="InterPro" id="IPR000182">
    <property type="entry name" value="GNAT_dom"/>
</dbReference>
<accession>A0A6J4RU54</accession>
<keyword evidence="2" id="KW-0012">Acyltransferase</keyword>
<dbReference type="AlphaFoldDB" id="A0A6J4RU54"/>
<dbReference type="EMBL" id="CADCVO010000145">
    <property type="protein sequence ID" value="CAA9477411.1"/>
    <property type="molecule type" value="Genomic_DNA"/>
</dbReference>
<evidence type="ECO:0000256" key="2">
    <source>
        <dbReference type="ARBA" id="ARBA00023315"/>
    </source>
</evidence>
<dbReference type="PANTHER" id="PTHR43072">
    <property type="entry name" value="N-ACETYLTRANSFERASE"/>
    <property type="match status" value="1"/>
</dbReference>
<dbReference type="SUPFAM" id="SSF55729">
    <property type="entry name" value="Acyl-CoA N-acyltransferases (Nat)"/>
    <property type="match status" value="1"/>
</dbReference>
<proteinExistence type="predicted"/>
<dbReference type="Pfam" id="PF00583">
    <property type="entry name" value="Acetyltransf_1"/>
    <property type="match status" value="1"/>
</dbReference>
<dbReference type="Gene3D" id="3.40.630.30">
    <property type="match status" value="1"/>
</dbReference>
<gene>
    <name evidence="4" type="ORF">AVDCRST_MAG13-939</name>
</gene>
<name>A0A6J4RU54_9ACTN</name>
<reference evidence="4" key="1">
    <citation type="submission" date="2020-02" db="EMBL/GenBank/DDBJ databases">
        <authorList>
            <person name="Meier V. D."/>
        </authorList>
    </citation>
    <scope>NUCLEOTIDE SEQUENCE</scope>
    <source>
        <strain evidence="4">AVDCRST_MAG13</strain>
    </source>
</reference>
<dbReference type="InterPro" id="IPR016181">
    <property type="entry name" value="Acyl_CoA_acyltransferase"/>
</dbReference>
<dbReference type="GO" id="GO:0016747">
    <property type="term" value="F:acyltransferase activity, transferring groups other than amino-acyl groups"/>
    <property type="evidence" value="ECO:0007669"/>
    <property type="project" value="InterPro"/>
</dbReference>
<feature type="domain" description="N-acetyltransferase" evidence="3">
    <location>
        <begin position="18"/>
        <end position="177"/>
    </location>
</feature>
<dbReference type="CDD" id="cd04301">
    <property type="entry name" value="NAT_SF"/>
    <property type="match status" value="1"/>
</dbReference>
<dbReference type="PROSITE" id="PS51186">
    <property type="entry name" value="GNAT"/>
    <property type="match status" value="1"/>
</dbReference>
<evidence type="ECO:0000313" key="4">
    <source>
        <dbReference type="EMBL" id="CAA9477411.1"/>
    </source>
</evidence>
<dbReference type="PANTHER" id="PTHR43072:SF23">
    <property type="entry name" value="UPF0039 PROTEIN C11D3.02C"/>
    <property type="match status" value="1"/>
</dbReference>